<dbReference type="PANTHER" id="PTHR39405">
    <property type="entry name" value="DSC E3 UBIQUITIN LIGASE COMPLEX SUBUNIT 4"/>
    <property type="match status" value="1"/>
</dbReference>
<proteinExistence type="predicted"/>
<dbReference type="PANTHER" id="PTHR39405:SF1">
    <property type="entry name" value="DSC E3 UBIQUITIN LIGASE COMPLEX SUBUNIT 4"/>
    <property type="match status" value="1"/>
</dbReference>
<keyword evidence="5" id="KW-1185">Reference proteome</keyword>
<dbReference type="GO" id="GO:0044695">
    <property type="term" value="C:Dsc E3 ubiquitin ligase complex"/>
    <property type="evidence" value="ECO:0007669"/>
    <property type="project" value="InterPro"/>
</dbReference>
<dbReference type="RefSeq" id="XP_064853462.1">
    <property type="nucleotide sequence ID" value="XM_064997390.1"/>
</dbReference>
<dbReference type="GO" id="GO:0005783">
    <property type="term" value="C:endoplasmic reticulum"/>
    <property type="evidence" value="ECO:0007669"/>
    <property type="project" value="TreeGrafter"/>
</dbReference>
<reference evidence="4 5" key="1">
    <citation type="journal article" date="2023" name="Elife">
        <title>Identification of key yeast species and microbe-microbe interactions impacting larval growth of Drosophila in the wild.</title>
        <authorList>
            <person name="Mure A."/>
            <person name="Sugiura Y."/>
            <person name="Maeda R."/>
            <person name="Honda K."/>
            <person name="Sakurai N."/>
            <person name="Takahashi Y."/>
            <person name="Watada M."/>
            <person name="Katoh T."/>
            <person name="Gotoh A."/>
            <person name="Gotoh Y."/>
            <person name="Taniguchi I."/>
            <person name="Nakamura K."/>
            <person name="Hayashi T."/>
            <person name="Katayama T."/>
            <person name="Uemura T."/>
            <person name="Hattori Y."/>
        </authorList>
    </citation>
    <scope>NUCLEOTIDE SEQUENCE [LARGE SCALE GENOMIC DNA]</scope>
    <source>
        <strain evidence="4 5">SC-9</strain>
    </source>
</reference>
<dbReference type="EMBL" id="BTFZ01000011">
    <property type="protein sequence ID" value="GMM36466.1"/>
    <property type="molecule type" value="Genomic_DNA"/>
</dbReference>
<feature type="region of interest" description="Disordered" evidence="1">
    <location>
        <begin position="175"/>
        <end position="220"/>
    </location>
</feature>
<keyword evidence="2" id="KW-0472">Membrane</keyword>
<feature type="transmembrane region" description="Helical" evidence="2">
    <location>
        <begin position="94"/>
        <end position="113"/>
    </location>
</feature>
<evidence type="ECO:0000256" key="1">
    <source>
        <dbReference type="SAM" id="MobiDB-lite"/>
    </source>
</evidence>
<feature type="transmembrane region" description="Helical" evidence="2">
    <location>
        <begin position="149"/>
        <end position="167"/>
    </location>
</feature>
<keyword evidence="2" id="KW-1133">Transmembrane helix</keyword>
<comment type="caution">
    <text evidence="4">The sequence shown here is derived from an EMBL/GenBank/DDBJ whole genome shotgun (WGS) entry which is preliminary data.</text>
</comment>
<name>A0AAV5QPH1_9ASCO</name>
<dbReference type="InterPro" id="IPR038967">
    <property type="entry name" value="Dsc4-like"/>
</dbReference>
<evidence type="ECO:0000259" key="3">
    <source>
        <dbReference type="Pfam" id="PF08508"/>
    </source>
</evidence>
<feature type="compositionally biased region" description="Polar residues" evidence="1">
    <location>
        <begin position="202"/>
        <end position="216"/>
    </location>
</feature>
<dbReference type="InterPro" id="IPR013715">
    <property type="entry name" value="DUF1746"/>
</dbReference>
<feature type="compositionally biased region" description="Low complexity" evidence="1">
    <location>
        <begin position="175"/>
        <end position="201"/>
    </location>
</feature>
<gene>
    <name evidence="4" type="ORF">DASC09_037910</name>
</gene>
<evidence type="ECO:0000313" key="5">
    <source>
        <dbReference type="Proteomes" id="UP001360560"/>
    </source>
</evidence>
<dbReference type="Proteomes" id="UP001360560">
    <property type="component" value="Unassembled WGS sequence"/>
</dbReference>
<feature type="domain" description="DUF1746" evidence="3">
    <location>
        <begin position="38"/>
        <end position="157"/>
    </location>
</feature>
<organism evidence="4 5">
    <name type="scientific">Saccharomycopsis crataegensis</name>
    <dbReference type="NCBI Taxonomy" id="43959"/>
    <lineage>
        <taxon>Eukaryota</taxon>
        <taxon>Fungi</taxon>
        <taxon>Dikarya</taxon>
        <taxon>Ascomycota</taxon>
        <taxon>Saccharomycotina</taxon>
        <taxon>Saccharomycetes</taxon>
        <taxon>Saccharomycopsidaceae</taxon>
        <taxon>Saccharomycopsis</taxon>
    </lineage>
</organism>
<dbReference type="AlphaFoldDB" id="A0AAV5QPH1"/>
<evidence type="ECO:0000313" key="4">
    <source>
        <dbReference type="EMBL" id="GMM36466.1"/>
    </source>
</evidence>
<sequence>MSVVTVSHFASEKEILTNNRKVLKQRKKHFLQDIRSNLIILSLVSIYYVYLLDASFFFLIGRSIFHFILSSSFQTQGNDILKTARGKKMITRMLFFGPLCFNLYVILIRLFFFKVPSPGHHGYKYSGWTLQLVGERITENKVKILFNDFLIIILQFLIFAAWFLTFIDPTIGSKSNTTTEQSTSNDSSQQSALSVSPSSNQESDNSINTPMLSSIPQDEDVQGDGYSGQLNVITIQVITIIKRVWNISWEEETEEEQTMFEESLNNLLNDRMNTAVV</sequence>
<feature type="transmembrane region" description="Helical" evidence="2">
    <location>
        <begin position="34"/>
        <end position="50"/>
    </location>
</feature>
<dbReference type="GO" id="GO:0032933">
    <property type="term" value="P:SREBP signaling pathway"/>
    <property type="evidence" value="ECO:0007669"/>
    <property type="project" value="InterPro"/>
</dbReference>
<keyword evidence="2" id="KW-0812">Transmembrane</keyword>
<dbReference type="Pfam" id="PF08508">
    <property type="entry name" value="DUF1746"/>
    <property type="match status" value="1"/>
</dbReference>
<evidence type="ECO:0000256" key="2">
    <source>
        <dbReference type="SAM" id="Phobius"/>
    </source>
</evidence>
<dbReference type="GeneID" id="90074441"/>
<protein>
    <recommendedName>
        <fullName evidence="3">DUF1746 domain-containing protein</fullName>
    </recommendedName>
</protein>
<accession>A0AAV5QPH1</accession>